<dbReference type="Proteomes" id="UP000050349">
    <property type="component" value="Unassembled WGS sequence"/>
</dbReference>
<reference evidence="1 2" key="1">
    <citation type="submission" date="2015-09" db="EMBL/GenBank/DDBJ databases">
        <authorList>
            <person name="Jackson K.R."/>
            <person name="Lunt B.L."/>
            <person name="Fisher J.N.B."/>
            <person name="Gardner A.V."/>
            <person name="Bailey M.E."/>
            <person name="Deus L.M."/>
            <person name="Earl A.S."/>
            <person name="Gibby P.D."/>
            <person name="Hartmann K.A."/>
            <person name="Liu J.E."/>
            <person name="Manci A.M."/>
            <person name="Nielsen D.A."/>
            <person name="Solomon M.B."/>
            <person name="Breakwell D.P."/>
            <person name="Burnett S.H."/>
            <person name="Grose J.H."/>
        </authorList>
    </citation>
    <scope>NUCLEOTIDE SEQUENCE [LARGE SCALE GENOMIC DNA]</scope>
    <source>
        <strain evidence="1 2">S613</strain>
    </source>
</reference>
<accession>A0A0P8X6Z0</accession>
<evidence type="ECO:0000313" key="2">
    <source>
        <dbReference type="Proteomes" id="UP000050349"/>
    </source>
</evidence>
<name>A0A0P8X6Z0_PSEFL</name>
<evidence type="ECO:0000313" key="1">
    <source>
        <dbReference type="EMBL" id="KPU61936.1"/>
    </source>
</evidence>
<protein>
    <submittedName>
        <fullName evidence="1">Uncharacterized protein</fullName>
    </submittedName>
</protein>
<comment type="caution">
    <text evidence="1">The sequence shown here is derived from an EMBL/GenBank/DDBJ whole genome shotgun (WGS) entry which is preliminary data.</text>
</comment>
<dbReference type="AlphaFoldDB" id="A0A0P8X6Z0"/>
<dbReference type="EMBL" id="LJXB01000042">
    <property type="protein sequence ID" value="KPU61936.1"/>
    <property type="molecule type" value="Genomic_DNA"/>
</dbReference>
<organism evidence="1 2">
    <name type="scientific">Pseudomonas fluorescens</name>
    <dbReference type="NCBI Taxonomy" id="294"/>
    <lineage>
        <taxon>Bacteria</taxon>
        <taxon>Pseudomonadati</taxon>
        <taxon>Pseudomonadota</taxon>
        <taxon>Gammaproteobacteria</taxon>
        <taxon>Pseudomonadales</taxon>
        <taxon>Pseudomonadaceae</taxon>
        <taxon>Pseudomonas</taxon>
    </lineage>
</organism>
<sequence length="38" mass="4309">MIRREKCCCNHSRNWTTASLPPTPVDPLTITPMLATPR</sequence>
<proteinExistence type="predicted"/>
<gene>
    <name evidence="1" type="ORF">AN403_6028</name>
</gene>